<keyword evidence="2" id="KW-0547">Nucleotide-binding</keyword>
<reference evidence="5 6" key="2">
    <citation type="submission" date="2019-05" db="EMBL/GenBank/DDBJ databases">
        <authorList>
            <person name="Suflita J.M."/>
            <person name="Marks C.R."/>
        </authorList>
    </citation>
    <scope>NUCLEOTIDE SEQUENCE [LARGE SCALE GENOMIC DNA]</scope>
    <source>
        <strain evidence="5 6">ALDC</strain>
    </source>
</reference>
<dbReference type="GO" id="GO:0016020">
    <property type="term" value="C:membrane"/>
    <property type="evidence" value="ECO:0007669"/>
    <property type="project" value="InterPro"/>
</dbReference>
<dbReference type="InterPro" id="IPR017871">
    <property type="entry name" value="ABC_transporter-like_CS"/>
</dbReference>
<dbReference type="PANTHER" id="PTHR43158">
    <property type="entry name" value="SKFA PEPTIDE EXPORT ATP-BINDING PROTEIN SKFE"/>
    <property type="match status" value="1"/>
</dbReference>
<keyword evidence="6" id="KW-1185">Reference proteome</keyword>
<proteinExistence type="predicted"/>
<dbReference type="EMBL" id="CP040098">
    <property type="protein sequence ID" value="QCQ21276.1"/>
    <property type="molecule type" value="Genomic_DNA"/>
</dbReference>
<dbReference type="Gene3D" id="3.40.50.300">
    <property type="entry name" value="P-loop containing nucleotide triphosphate hydrolases"/>
    <property type="match status" value="1"/>
</dbReference>
<evidence type="ECO:0000256" key="1">
    <source>
        <dbReference type="ARBA" id="ARBA00022448"/>
    </source>
</evidence>
<evidence type="ECO:0000313" key="5">
    <source>
        <dbReference type="EMBL" id="QCQ21276.1"/>
    </source>
</evidence>
<gene>
    <name evidence="5" type="ORF">FDQ92_03185</name>
</gene>
<dbReference type="GO" id="GO:0055085">
    <property type="term" value="P:transmembrane transport"/>
    <property type="evidence" value="ECO:0007669"/>
    <property type="project" value="InterPro"/>
</dbReference>
<evidence type="ECO:0000256" key="2">
    <source>
        <dbReference type="ARBA" id="ARBA00022741"/>
    </source>
</evidence>
<evidence type="ECO:0000259" key="4">
    <source>
        <dbReference type="PROSITE" id="PS50893"/>
    </source>
</evidence>
<evidence type="ECO:0000256" key="3">
    <source>
        <dbReference type="ARBA" id="ARBA00022840"/>
    </source>
</evidence>
<evidence type="ECO:0000313" key="6">
    <source>
        <dbReference type="Proteomes" id="UP000298602"/>
    </source>
</evidence>
<dbReference type="PROSITE" id="PS50893">
    <property type="entry name" value="ABC_TRANSPORTER_2"/>
    <property type="match status" value="1"/>
</dbReference>
<dbReference type="CDD" id="cd03225">
    <property type="entry name" value="ABC_cobalt_CbiO_domain1"/>
    <property type="match status" value="1"/>
</dbReference>
<dbReference type="InterPro" id="IPR003439">
    <property type="entry name" value="ABC_transporter-like_ATP-bd"/>
</dbReference>
<accession>A0A4P8L0C5</accession>
<name>A0A4P8L0C5_9BACT</name>
<protein>
    <submittedName>
        <fullName evidence="5">ABC transporter ATP-binding protein</fullName>
    </submittedName>
</protein>
<dbReference type="OrthoDB" id="9809450at2"/>
<organism evidence="5 6">
    <name type="scientific">Desulfoglaeba alkanexedens ALDC</name>
    <dbReference type="NCBI Taxonomy" id="980445"/>
    <lineage>
        <taxon>Bacteria</taxon>
        <taxon>Pseudomonadati</taxon>
        <taxon>Thermodesulfobacteriota</taxon>
        <taxon>Syntrophobacteria</taxon>
        <taxon>Syntrophobacterales</taxon>
        <taxon>Syntrophobacteraceae</taxon>
        <taxon>Desulfoglaeba</taxon>
    </lineage>
</organism>
<dbReference type="KEGG" id="dax:FDQ92_03185"/>
<keyword evidence="1" id="KW-0813">Transport</keyword>
<dbReference type="PROSITE" id="PS00211">
    <property type="entry name" value="ABC_TRANSPORTER_1"/>
    <property type="match status" value="1"/>
</dbReference>
<dbReference type="InterPro" id="IPR015856">
    <property type="entry name" value="ABC_transpr_CbiO/EcfA_su"/>
</dbReference>
<dbReference type="Pfam" id="PF00005">
    <property type="entry name" value="ABC_tran"/>
    <property type="match status" value="1"/>
</dbReference>
<dbReference type="AlphaFoldDB" id="A0A4P8L0C5"/>
<dbReference type="PANTHER" id="PTHR43158:SF2">
    <property type="entry name" value="SKFA PEPTIDE EXPORT ATP-BINDING PROTEIN SKFE"/>
    <property type="match status" value="1"/>
</dbReference>
<dbReference type="InterPro" id="IPR027417">
    <property type="entry name" value="P-loop_NTPase"/>
</dbReference>
<dbReference type="SMART" id="SM00382">
    <property type="entry name" value="AAA"/>
    <property type="match status" value="1"/>
</dbReference>
<reference evidence="5 6" key="1">
    <citation type="submission" date="2019-05" db="EMBL/GenBank/DDBJ databases">
        <title>The Complete Genome Sequence of the n-alkane-degrading Desulfoglaeba alkanexedens ALDC reveals multiple alkylsuccinate synthase gene clusters.</title>
        <authorList>
            <person name="Callaghan A.V."/>
            <person name="Davidova I.A."/>
            <person name="Duncan K.E."/>
            <person name="Morris B."/>
            <person name="McInerney M.J."/>
        </authorList>
    </citation>
    <scope>NUCLEOTIDE SEQUENCE [LARGE SCALE GENOMIC DNA]</scope>
    <source>
        <strain evidence="5 6">ALDC</strain>
    </source>
</reference>
<keyword evidence="3 5" id="KW-0067">ATP-binding</keyword>
<feature type="domain" description="ABC transporter" evidence="4">
    <location>
        <begin position="51"/>
        <end position="291"/>
    </location>
</feature>
<dbReference type="Proteomes" id="UP000298602">
    <property type="component" value="Chromosome"/>
</dbReference>
<sequence>MLKRSKRPISGCRRAAILERLSSRGRTRSLSENTLHPLETSETPGPPERWIALEDVSLVRSRRLILDGIHWSIAPGTHWVVLGANGSGKTTLLMVLAGYHWPTRGRVTVLGRRFGEIDLRELRKDIGWVGSFLQAQIPSNQKPLDLIVSGRYAAVGRIFQQPTAEDRELAGNLAECLECSNILGSSYGVLSQGEKQRLLIARALMARPRLLILDEPCAGLDLVAREKLLRSLERLGRAPDCPTFVFVTHHLEEIIPVISHVLVLKDGRVLAQGPKDEVLTSPVLSRAFGISIEVARENGRFRAWAAGGAGFFLS</sequence>
<dbReference type="InterPro" id="IPR003593">
    <property type="entry name" value="AAA+_ATPase"/>
</dbReference>
<dbReference type="GO" id="GO:0005524">
    <property type="term" value="F:ATP binding"/>
    <property type="evidence" value="ECO:0007669"/>
    <property type="project" value="UniProtKB-KW"/>
</dbReference>
<dbReference type="SUPFAM" id="SSF52540">
    <property type="entry name" value="P-loop containing nucleoside triphosphate hydrolases"/>
    <property type="match status" value="1"/>
</dbReference>
<dbReference type="GO" id="GO:0016887">
    <property type="term" value="F:ATP hydrolysis activity"/>
    <property type="evidence" value="ECO:0007669"/>
    <property type="project" value="InterPro"/>
</dbReference>